<reference evidence="1 2" key="1">
    <citation type="journal article" date="2021" name="Elife">
        <title>Chloroplast acquisition without the gene transfer in kleptoplastic sea slugs, Plakobranchus ocellatus.</title>
        <authorList>
            <person name="Maeda T."/>
            <person name="Takahashi S."/>
            <person name="Yoshida T."/>
            <person name="Shimamura S."/>
            <person name="Takaki Y."/>
            <person name="Nagai Y."/>
            <person name="Toyoda A."/>
            <person name="Suzuki Y."/>
            <person name="Arimoto A."/>
            <person name="Ishii H."/>
            <person name="Satoh N."/>
            <person name="Nishiyama T."/>
            <person name="Hasebe M."/>
            <person name="Maruyama T."/>
            <person name="Minagawa J."/>
            <person name="Obokata J."/>
            <person name="Shigenobu S."/>
        </authorList>
    </citation>
    <scope>NUCLEOTIDE SEQUENCE [LARGE SCALE GENOMIC DNA]</scope>
</reference>
<keyword evidence="2" id="KW-1185">Reference proteome</keyword>
<dbReference type="Proteomes" id="UP000762676">
    <property type="component" value="Unassembled WGS sequence"/>
</dbReference>
<accession>A0AAV4GE54</accession>
<evidence type="ECO:0000313" key="1">
    <source>
        <dbReference type="EMBL" id="GFR83574.1"/>
    </source>
</evidence>
<sequence length="80" mass="8966">MFIVLANSLPWVGSGYFILYSPSYETRTVADQSWTLDMSLAAEFSKEAPRLGKKESPNYILSVTLPHLSSSSLRLCRCAY</sequence>
<gene>
    <name evidence="1" type="ORF">ElyMa_002394900</name>
</gene>
<protein>
    <submittedName>
        <fullName evidence="1">Uncharacterized protein</fullName>
    </submittedName>
</protein>
<dbReference type="EMBL" id="BMAT01004923">
    <property type="protein sequence ID" value="GFR83574.1"/>
    <property type="molecule type" value="Genomic_DNA"/>
</dbReference>
<proteinExistence type="predicted"/>
<dbReference type="AlphaFoldDB" id="A0AAV4GE54"/>
<organism evidence="1 2">
    <name type="scientific">Elysia marginata</name>
    <dbReference type="NCBI Taxonomy" id="1093978"/>
    <lineage>
        <taxon>Eukaryota</taxon>
        <taxon>Metazoa</taxon>
        <taxon>Spiralia</taxon>
        <taxon>Lophotrochozoa</taxon>
        <taxon>Mollusca</taxon>
        <taxon>Gastropoda</taxon>
        <taxon>Heterobranchia</taxon>
        <taxon>Euthyneura</taxon>
        <taxon>Panpulmonata</taxon>
        <taxon>Sacoglossa</taxon>
        <taxon>Placobranchoidea</taxon>
        <taxon>Plakobranchidae</taxon>
        <taxon>Elysia</taxon>
    </lineage>
</organism>
<evidence type="ECO:0000313" key="2">
    <source>
        <dbReference type="Proteomes" id="UP000762676"/>
    </source>
</evidence>
<comment type="caution">
    <text evidence="1">The sequence shown here is derived from an EMBL/GenBank/DDBJ whole genome shotgun (WGS) entry which is preliminary data.</text>
</comment>
<name>A0AAV4GE54_9GAST</name>